<proteinExistence type="predicted"/>
<dbReference type="PANTHER" id="PTHR34071:SF2">
    <property type="entry name" value="FLAVIN-NUCLEOTIDE-BINDING PROTEIN"/>
    <property type="match status" value="1"/>
</dbReference>
<organism evidence="1 2">
    <name type="scientific">Finegoldia magna</name>
    <name type="common">Peptostreptococcus magnus</name>
    <dbReference type="NCBI Taxonomy" id="1260"/>
    <lineage>
        <taxon>Bacteria</taxon>
        <taxon>Bacillati</taxon>
        <taxon>Bacillota</taxon>
        <taxon>Tissierellia</taxon>
        <taxon>Tissierellales</taxon>
        <taxon>Peptoniphilaceae</taxon>
        <taxon>Finegoldia</taxon>
    </lineage>
</organism>
<reference evidence="2" key="1">
    <citation type="submission" date="2017-04" db="EMBL/GenBank/DDBJ databases">
        <title>Finegoldia magna isolated from orthopedic joint implant-associated infections.</title>
        <authorList>
            <person name="Bjorklund S."/>
            <person name="Bruggemann H."/>
            <person name="Jensen A."/>
            <person name="Hellmark B."/>
            <person name="Soderquist B."/>
        </authorList>
    </citation>
    <scope>NUCLEOTIDE SEQUENCE [LARGE SCALE GENOMIC DNA]</scope>
    <source>
        <strain evidence="2">CCUG 54800</strain>
    </source>
</reference>
<dbReference type="EMBL" id="NDYC01000036">
    <property type="protein sequence ID" value="OXZ26727.1"/>
    <property type="molecule type" value="Genomic_DNA"/>
</dbReference>
<dbReference type="PANTHER" id="PTHR34071">
    <property type="entry name" value="5-NITROIMIDAZOLE ANTIBIOTICS RESISTANCE PROTEIN, NIMA-FAMILY-RELATED PROTEIN-RELATED"/>
    <property type="match status" value="1"/>
</dbReference>
<dbReference type="RefSeq" id="WP_094206193.1">
    <property type="nucleotide sequence ID" value="NZ_NDYC01000036.1"/>
</dbReference>
<accession>A0A233V2U9</accession>
<dbReference type="Proteomes" id="UP000215413">
    <property type="component" value="Unassembled WGS sequence"/>
</dbReference>
<comment type="caution">
    <text evidence="1">The sequence shown here is derived from an EMBL/GenBank/DDBJ whole genome shotgun (WGS) entry which is preliminary data.</text>
</comment>
<dbReference type="InterPro" id="IPR012349">
    <property type="entry name" value="Split_barrel_FMN-bd"/>
</dbReference>
<dbReference type="Gene3D" id="2.30.110.10">
    <property type="entry name" value="Electron Transport, Fmn-binding Protein, Chain A"/>
    <property type="match status" value="1"/>
</dbReference>
<dbReference type="Pfam" id="PF12900">
    <property type="entry name" value="Pyridox_ox_2"/>
    <property type="match status" value="1"/>
</dbReference>
<name>A0A233V2U9_FINMA</name>
<dbReference type="AlphaFoldDB" id="A0A233V2U9"/>
<protein>
    <submittedName>
        <fullName evidence="1">MFS transporter</fullName>
    </submittedName>
</protein>
<gene>
    <name evidence="1" type="ORF">B9N49_07535</name>
</gene>
<evidence type="ECO:0000313" key="2">
    <source>
        <dbReference type="Proteomes" id="UP000215413"/>
    </source>
</evidence>
<evidence type="ECO:0000313" key="1">
    <source>
        <dbReference type="EMBL" id="OXZ26727.1"/>
    </source>
</evidence>
<dbReference type="InterPro" id="IPR024747">
    <property type="entry name" value="Pyridox_Oxase-rel"/>
</dbReference>
<dbReference type="SUPFAM" id="SSF50475">
    <property type="entry name" value="FMN-binding split barrel"/>
    <property type="match status" value="1"/>
</dbReference>
<sequence>MRRKDREITSFDEQLKIIDACDVCRIGLVDDDGYPYILPLNFGYEVIDNELVLYFHGALEGYKYELIDKNNKASFEMDTGHDLYSNREIGYCTMNYSSIMGKGVVEYVTDQQEKFKALTVMTDKYHMDHFEFNPKAIPRTRVFKLKVTSMTAKHKEMKK</sequence>